<protein>
    <submittedName>
        <fullName evidence="6">Transcriptional regulator</fullName>
    </submittedName>
</protein>
<dbReference type="Pfam" id="PF13545">
    <property type="entry name" value="HTH_Crp_2"/>
    <property type="match status" value="1"/>
</dbReference>
<dbReference type="PROSITE" id="PS50042">
    <property type="entry name" value="CNMP_BINDING_3"/>
    <property type="match status" value="1"/>
</dbReference>
<keyword evidence="1" id="KW-0805">Transcription regulation</keyword>
<dbReference type="Proteomes" id="UP000244450">
    <property type="component" value="Unassembled WGS sequence"/>
</dbReference>
<evidence type="ECO:0000256" key="1">
    <source>
        <dbReference type="ARBA" id="ARBA00023015"/>
    </source>
</evidence>
<dbReference type="Pfam" id="PF00027">
    <property type="entry name" value="cNMP_binding"/>
    <property type="match status" value="1"/>
</dbReference>
<comment type="caution">
    <text evidence="6">The sequence shown here is derived from an EMBL/GenBank/DDBJ whole genome shotgun (WGS) entry which is preliminary data.</text>
</comment>
<evidence type="ECO:0000313" key="6">
    <source>
        <dbReference type="EMBL" id="PUZ26452.1"/>
    </source>
</evidence>
<evidence type="ECO:0000256" key="2">
    <source>
        <dbReference type="ARBA" id="ARBA00023125"/>
    </source>
</evidence>
<dbReference type="PANTHER" id="PTHR24567">
    <property type="entry name" value="CRP FAMILY TRANSCRIPTIONAL REGULATORY PROTEIN"/>
    <property type="match status" value="1"/>
</dbReference>
<dbReference type="InterPro" id="IPR036390">
    <property type="entry name" value="WH_DNA-bd_sf"/>
</dbReference>
<dbReference type="PROSITE" id="PS51063">
    <property type="entry name" value="HTH_CRP_2"/>
    <property type="match status" value="1"/>
</dbReference>
<dbReference type="OrthoDB" id="9127033at2"/>
<dbReference type="SUPFAM" id="SSF51206">
    <property type="entry name" value="cAMP-binding domain-like"/>
    <property type="match status" value="1"/>
</dbReference>
<dbReference type="InterPro" id="IPR000595">
    <property type="entry name" value="cNMP-bd_dom"/>
</dbReference>
<dbReference type="CDD" id="cd00038">
    <property type="entry name" value="CAP_ED"/>
    <property type="match status" value="1"/>
</dbReference>
<evidence type="ECO:0000313" key="7">
    <source>
        <dbReference type="Proteomes" id="UP000244450"/>
    </source>
</evidence>
<dbReference type="InterPro" id="IPR012318">
    <property type="entry name" value="HTH_CRP"/>
</dbReference>
<evidence type="ECO:0000259" key="4">
    <source>
        <dbReference type="PROSITE" id="PS50042"/>
    </source>
</evidence>
<keyword evidence="3" id="KW-0804">Transcription</keyword>
<name>A0A2T7BJL8_9BACT</name>
<dbReference type="SUPFAM" id="SSF46785">
    <property type="entry name" value="Winged helix' DNA-binding domain"/>
    <property type="match status" value="1"/>
</dbReference>
<keyword evidence="7" id="KW-1185">Reference proteome</keyword>
<feature type="domain" description="Cyclic nucleotide-binding" evidence="4">
    <location>
        <begin position="13"/>
        <end position="96"/>
    </location>
</feature>
<dbReference type="SMART" id="SM00419">
    <property type="entry name" value="HTH_CRP"/>
    <property type="match status" value="1"/>
</dbReference>
<dbReference type="PANTHER" id="PTHR24567:SF28">
    <property type="entry name" value="LISTERIOLYSIN REGULATORY PROTEIN"/>
    <property type="match status" value="1"/>
</dbReference>
<dbReference type="AlphaFoldDB" id="A0A2T7BJL8"/>
<dbReference type="InterPro" id="IPR050397">
    <property type="entry name" value="Env_Response_Regulators"/>
</dbReference>
<dbReference type="GO" id="GO:0005829">
    <property type="term" value="C:cytosol"/>
    <property type="evidence" value="ECO:0007669"/>
    <property type="project" value="TreeGrafter"/>
</dbReference>
<accession>A0A2T7BJL8</accession>
<keyword evidence="2" id="KW-0238">DNA-binding</keyword>
<evidence type="ECO:0000259" key="5">
    <source>
        <dbReference type="PROSITE" id="PS51063"/>
    </source>
</evidence>
<gene>
    <name evidence="6" type="ORF">DCC81_16645</name>
</gene>
<dbReference type="SMART" id="SM00100">
    <property type="entry name" value="cNMP"/>
    <property type="match status" value="1"/>
</dbReference>
<dbReference type="InterPro" id="IPR018490">
    <property type="entry name" value="cNMP-bd_dom_sf"/>
</dbReference>
<reference evidence="6 7" key="1">
    <citation type="submission" date="2018-04" db="EMBL/GenBank/DDBJ databases">
        <title>Chitinophaga fuyangensis sp. nov., isolated from soil in a chemical factory.</title>
        <authorList>
            <person name="Chen K."/>
        </authorList>
    </citation>
    <scope>NUCLEOTIDE SEQUENCE [LARGE SCALE GENOMIC DNA]</scope>
    <source>
        <strain evidence="6 7">LY-1</strain>
    </source>
</reference>
<dbReference type="Gene3D" id="1.10.10.10">
    <property type="entry name" value="Winged helix-like DNA-binding domain superfamily/Winged helix DNA-binding domain"/>
    <property type="match status" value="1"/>
</dbReference>
<feature type="domain" description="HTH crp-type" evidence="5">
    <location>
        <begin position="145"/>
        <end position="216"/>
    </location>
</feature>
<proteinExistence type="predicted"/>
<dbReference type="RefSeq" id="WP_108688288.1">
    <property type="nucleotide sequence ID" value="NZ_QCYK01000002.1"/>
</dbReference>
<dbReference type="GO" id="GO:0003677">
    <property type="term" value="F:DNA binding"/>
    <property type="evidence" value="ECO:0007669"/>
    <property type="project" value="UniProtKB-KW"/>
</dbReference>
<dbReference type="InterPro" id="IPR014710">
    <property type="entry name" value="RmlC-like_jellyroll"/>
</dbReference>
<dbReference type="EMBL" id="QCYK01000002">
    <property type="protein sequence ID" value="PUZ26452.1"/>
    <property type="molecule type" value="Genomic_DNA"/>
</dbReference>
<dbReference type="Gene3D" id="2.60.120.10">
    <property type="entry name" value="Jelly Rolls"/>
    <property type="match status" value="1"/>
</dbReference>
<sequence length="229" mass="25637">MQGTDCNIESCFLCQSCIPAWRAAIAASKQTLAFRKGEVIFREGDKVQGIFFLYEGAVKVHQSWEEQKELILRFATAGDVIGLRGIGDTYPVTATALDDTRLCFIDNVFYEASLQTNPSLTYKMMQRYALELQQAELRMRNLAHMEVKGRIAAALLDLKQVFGLDKEKYIALAVTRQDIASYAGAAYETVFKFFVELTNENIIATSGKHIKILNETALKNYVKQPGKGA</sequence>
<dbReference type="InterPro" id="IPR036388">
    <property type="entry name" value="WH-like_DNA-bd_sf"/>
</dbReference>
<evidence type="ECO:0000256" key="3">
    <source>
        <dbReference type="ARBA" id="ARBA00023163"/>
    </source>
</evidence>
<dbReference type="GO" id="GO:0003700">
    <property type="term" value="F:DNA-binding transcription factor activity"/>
    <property type="evidence" value="ECO:0007669"/>
    <property type="project" value="TreeGrafter"/>
</dbReference>
<organism evidence="6 7">
    <name type="scientific">Chitinophaga parva</name>
    <dbReference type="NCBI Taxonomy" id="2169414"/>
    <lineage>
        <taxon>Bacteria</taxon>
        <taxon>Pseudomonadati</taxon>
        <taxon>Bacteroidota</taxon>
        <taxon>Chitinophagia</taxon>
        <taxon>Chitinophagales</taxon>
        <taxon>Chitinophagaceae</taxon>
        <taxon>Chitinophaga</taxon>
    </lineage>
</organism>